<evidence type="ECO:0000313" key="3">
    <source>
        <dbReference type="EMBL" id="ACK71174.1"/>
    </source>
</evidence>
<dbReference type="eggNOG" id="ENOG50336SR">
    <property type="taxonomic scope" value="Bacteria"/>
</dbReference>
<sequence length="244" mass="27834">MIDFVIAANIIVIGVVLAILLLMGYLTSIRTIGQKAARKNISYYFLLFLLGIIIALVFSLIISTGWANYASLGFAVIFTAVTAVWLVTWPWRKRRAGNLLLKVKSTPKERQLLWCGVCFIIVATFMMILSVVNYSDYESFFYRLTMLLIYWTLAISFIASSLSGLELREKGITYRFSVIKWAKIEQFSWSDTKVNILIIQLKDPLPFLRKTRGISVPLSQKDSIHHILSQYLIDGDVKSETLFL</sequence>
<dbReference type="Pfam" id="PF18923">
    <property type="entry name" value="DUF5673"/>
    <property type="match status" value="1"/>
</dbReference>
<dbReference type="Proteomes" id="UP000002384">
    <property type="component" value="Chromosome"/>
</dbReference>
<evidence type="ECO:0000259" key="2">
    <source>
        <dbReference type="Pfam" id="PF18923"/>
    </source>
</evidence>
<feature type="transmembrane region" description="Helical" evidence="1">
    <location>
        <begin position="112"/>
        <end position="134"/>
    </location>
</feature>
<feature type="domain" description="DUF5673" evidence="2">
    <location>
        <begin position="166"/>
        <end position="232"/>
    </location>
</feature>
<evidence type="ECO:0000313" key="4">
    <source>
        <dbReference type="Proteomes" id="UP000002384"/>
    </source>
</evidence>
<feature type="transmembrane region" description="Helical" evidence="1">
    <location>
        <begin position="69"/>
        <end position="91"/>
    </location>
</feature>
<dbReference type="RefSeq" id="WP_015954775.1">
    <property type="nucleotide sequence ID" value="NC_011729.1"/>
</dbReference>
<gene>
    <name evidence="3" type="ordered locus">PCC7424_2763</name>
</gene>
<dbReference type="EMBL" id="CP001291">
    <property type="protein sequence ID" value="ACK71174.1"/>
    <property type="molecule type" value="Genomic_DNA"/>
</dbReference>
<dbReference type="AlphaFoldDB" id="B7K7X8"/>
<keyword evidence="4" id="KW-1185">Reference proteome</keyword>
<accession>B7K7X8</accession>
<name>B7K7X8_GLOC7</name>
<feature type="transmembrane region" description="Helical" evidence="1">
    <location>
        <begin position="140"/>
        <end position="165"/>
    </location>
</feature>
<reference evidence="4" key="1">
    <citation type="journal article" date="2011" name="MBio">
        <title>Novel metabolic attributes of the genus Cyanothece, comprising a group of unicellular nitrogen-fixing Cyanobacteria.</title>
        <authorList>
            <person name="Bandyopadhyay A."/>
            <person name="Elvitigala T."/>
            <person name="Welsh E."/>
            <person name="Stockel J."/>
            <person name="Liberton M."/>
            <person name="Min H."/>
            <person name="Sherman L.A."/>
            <person name="Pakrasi H.B."/>
        </authorList>
    </citation>
    <scope>NUCLEOTIDE SEQUENCE [LARGE SCALE GENOMIC DNA]</scope>
    <source>
        <strain evidence="4">PCC 7424</strain>
    </source>
</reference>
<evidence type="ECO:0000256" key="1">
    <source>
        <dbReference type="SAM" id="Phobius"/>
    </source>
</evidence>
<keyword evidence="1" id="KW-0812">Transmembrane</keyword>
<keyword evidence="1" id="KW-1133">Transmembrane helix</keyword>
<protein>
    <recommendedName>
        <fullName evidence="2">DUF5673 domain-containing protein</fullName>
    </recommendedName>
</protein>
<feature type="transmembrane region" description="Helical" evidence="1">
    <location>
        <begin position="6"/>
        <end position="29"/>
    </location>
</feature>
<dbReference type="OrthoDB" id="514517at2"/>
<dbReference type="InterPro" id="IPR043730">
    <property type="entry name" value="DUF5673"/>
</dbReference>
<feature type="transmembrane region" description="Helical" evidence="1">
    <location>
        <begin position="41"/>
        <end position="63"/>
    </location>
</feature>
<proteinExistence type="predicted"/>
<organism evidence="3 4">
    <name type="scientific">Gloeothece citriformis (strain PCC 7424)</name>
    <name type="common">Cyanothece sp. (strain PCC 7424)</name>
    <dbReference type="NCBI Taxonomy" id="65393"/>
    <lineage>
        <taxon>Bacteria</taxon>
        <taxon>Bacillati</taxon>
        <taxon>Cyanobacteriota</taxon>
        <taxon>Cyanophyceae</taxon>
        <taxon>Oscillatoriophycideae</taxon>
        <taxon>Chroococcales</taxon>
        <taxon>Aphanothecaceae</taxon>
        <taxon>Gloeothece</taxon>
        <taxon>Gloeothece citriformis</taxon>
    </lineage>
</organism>
<dbReference type="HOGENOM" id="CLU_111098_0_0_3"/>
<dbReference type="KEGG" id="cyc:PCC7424_2763"/>
<keyword evidence="1" id="KW-0472">Membrane</keyword>